<sequence>MKDESIFIRRADHGAKVLVVDDDPLARRGLRAMLERGYYEVETAEGGEQALEKLSSFQPDLVLLDIHMDGMDGLETCRRIRDIPNGELLPIIFLTGDERPEIHAQALRVKGDDFLRKPVLSAELIVRVRSLMRLKRLQAEVLAERDNLLDLQKQREQLFEFIVHDLKNPLSTIQVGLEVLDGRDDNNPASRVQLRRLLDTAHSMGRMIQNILDIGRAEQIGLELRKVMIPLGTWIPHLLKEVESLVQSRGQELVWECPPDLEVEADQEFLRRLLLNLLDNALKYSPTGSHTRLEARSTRTGVRLEVYDQGKGIPEPMRDRIFGKFVRLEKEGANTLSGSGLGLAFCQLVAEAHGGRIWVEDNPTGGSVFLVEIPGAGEI</sequence>
<dbReference type="EC" id="2.7.13.3" evidence="2"/>
<comment type="catalytic activity">
    <reaction evidence="1">
        <text>ATP + protein L-histidine = ADP + protein N-phospho-L-histidine.</text>
        <dbReference type="EC" id="2.7.13.3"/>
    </reaction>
</comment>
<dbReference type="InterPro" id="IPR004358">
    <property type="entry name" value="Sig_transdc_His_kin-like_C"/>
</dbReference>
<keyword evidence="7" id="KW-0808">Transferase</keyword>
<dbReference type="CDD" id="cd00075">
    <property type="entry name" value="HATPase"/>
    <property type="match status" value="1"/>
</dbReference>
<dbReference type="PRINTS" id="PR00344">
    <property type="entry name" value="BCTRLSENSOR"/>
</dbReference>
<feature type="domain" description="Response regulatory" evidence="6">
    <location>
        <begin position="16"/>
        <end position="132"/>
    </location>
</feature>
<dbReference type="PANTHER" id="PTHR43547">
    <property type="entry name" value="TWO-COMPONENT HISTIDINE KINASE"/>
    <property type="match status" value="1"/>
</dbReference>
<dbReference type="CDD" id="cd00082">
    <property type="entry name" value="HisKA"/>
    <property type="match status" value="1"/>
</dbReference>
<name>A0ABM8DRA4_9BACT</name>
<organism evidence="7 8">
    <name type="scientific">Geothrix oryzae</name>
    <dbReference type="NCBI Taxonomy" id="2927975"/>
    <lineage>
        <taxon>Bacteria</taxon>
        <taxon>Pseudomonadati</taxon>
        <taxon>Acidobacteriota</taxon>
        <taxon>Holophagae</taxon>
        <taxon>Holophagales</taxon>
        <taxon>Holophagaceae</taxon>
        <taxon>Geothrix</taxon>
    </lineage>
</organism>
<protein>
    <recommendedName>
        <fullName evidence="2">histidine kinase</fullName>
        <ecNumber evidence="2">2.7.13.3</ecNumber>
    </recommendedName>
</protein>
<dbReference type="Gene3D" id="3.40.50.2300">
    <property type="match status" value="1"/>
</dbReference>
<feature type="modified residue" description="4-aspartylphosphate" evidence="4">
    <location>
        <position position="65"/>
    </location>
</feature>
<gene>
    <name evidence="7" type="ORF">GETHOR_16330</name>
</gene>
<dbReference type="GO" id="GO:0016301">
    <property type="term" value="F:kinase activity"/>
    <property type="evidence" value="ECO:0007669"/>
    <property type="project" value="UniProtKB-KW"/>
</dbReference>
<evidence type="ECO:0000256" key="1">
    <source>
        <dbReference type="ARBA" id="ARBA00000085"/>
    </source>
</evidence>
<evidence type="ECO:0000259" key="5">
    <source>
        <dbReference type="PROSITE" id="PS50109"/>
    </source>
</evidence>
<evidence type="ECO:0000313" key="8">
    <source>
        <dbReference type="Proteomes" id="UP001242010"/>
    </source>
</evidence>
<dbReference type="SUPFAM" id="SSF47384">
    <property type="entry name" value="Homodimeric domain of signal transducing histidine kinase"/>
    <property type="match status" value="1"/>
</dbReference>
<keyword evidence="3 4" id="KW-0597">Phosphoprotein</keyword>
<dbReference type="PANTHER" id="PTHR43547:SF2">
    <property type="entry name" value="HYBRID SIGNAL TRANSDUCTION HISTIDINE KINASE C"/>
    <property type="match status" value="1"/>
</dbReference>
<dbReference type="PROSITE" id="PS50110">
    <property type="entry name" value="RESPONSE_REGULATORY"/>
    <property type="match status" value="1"/>
</dbReference>
<dbReference type="SMART" id="SM00388">
    <property type="entry name" value="HisKA"/>
    <property type="match status" value="1"/>
</dbReference>
<dbReference type="PROSITE" id="PS50109">
    <property type="entry name" value="HIS_KIN"/>
    <property type="match status" value="1"/>
</dbReference>
<dbReference type="InterPro" id="IPR001789">
    <property type="entry name" value="Sig_transdc_resp-reg_receiver"/>
</dbReference>
<keyword evidence="8" id="KW-1185">Reference proteome</keyword>
<keyword evidence="7" id="KW-0418">Kinase</keyword>
<evidence type="ECO:0000313" key="7">
    <source>
        <dbReference type="EMBL" id="BDU69532.1"/>
    </source>
</evidence>
<dbReference type="Pfam" id="PF02518">
    <property type="entry name" value="HATPase_c"/>
    <property type="match status" value="1"/>
</dbReference>
<evidence type="ECO:0000259" key="6">
    <source>
        <dbReference type="PROSITE" id="PS50110"/>
    </source>
</evidence>
<dbReference type="InterPro" id="IPR036890">
    <property type="entry name" value="HATPase_C_sf"/>
</dbReference>
<feature type="domain" description="Histidine kinase" evidence="5">
    <location>
        <begin position="161"/>
        <end position="377"/>
    </location>
</feature>
<dbReference type="SUPFAM" id="SSF55874">
    <property type="entry name" value="ATPase domain of HSP90 chaperone/DNA topoisomerase II/histidine kinase"/>
    <property type="match status" value="1"/>
</dbReference>
<evidence type="ECO:0000256" key="4">
    <source>
        <dbReference type="PROSITE-ProRule" id="PRU00169"/>
    </source>
</evidence>
<dbReference type="CDD" id="cd00156">
    <property type="entry name" value="REC"/>
    <property type="match status" value="1"/>
</dbReference>
<dbReference type="Gene3D" id="1.10.287.130">
    <property type="match status" value="1"/>
</dbReference>
<reference evidence="8" key="1">
    <citation type="journal article" date="2023" name="Int. J. Syst. Evol. Microbiol.">
        <title>Mesoterricola silvestris gen. nov., sp. nov., Mesoterricola sediminis sp. nov., Geothrix oryzae sp. nov., Geothrix edaphica sp. nov., Geothrix rubra sp. nov., and Geothrix limicola sp. nov., six novel members of Acidobacteriota isolated from soils.</title>
        <authorList>
            <person name="Itoh H."/>
            <person name="Sugisawa Y."/>
            <person name="Mise K."/>
            <person name="Xu Z."/>
            <person name="Kuniyasu M."/>
            <person name="Ushijima N."/>
            <person name="Kawano K."/>
            <person name="Kobayashi E."/>
            <person name="Shiratori Y."/>
            <person name="Masuda Y."/>
            <person name="Senoo K."/>
        </authorList>
    </citation>
    <scope>NUCLEOTIDE SEQUENCE [LARGE SCALE GENOMIC DNA]</scope>
    <source>
        <strain evidence="8">Red222</strain>
    </source>
</reference>
<dbReference type="SUPFAM" id="SSF52172">
    <property type="entry name" value="CheY-like"/>
    <property type="match status" value="1"/>
</dbReference>
<dbReference type="Pfam" id="PF00072">
    <property type="entry name" value="Response_reg"/>
    <property type="match status" value="1"/>
</dbReference>
<dbReference type="InterPro" id="IPR005467">
    <property type="entry name" value="His_kinase_dom"/>
</dbReference>
<dbReference type="SMART" id="SM00448">
    <property type="entry name" value="REC"/>
    <property type="match status" value="1"/>
</dbReference>
<dbReference type="RefSeq" id="WP_286353255.1">
    <property type="nucleotide sequence ID" value="NZ_AP027079.1"/>
</dbReference>
<dbReference type="EMBL" id="AP027079">
    <property type="protein sequence ID" value="BDU69532.1"/>
    <property type="molecule type" value="Genomic_DNA"/>
</dbReference>
<dbReference type="SMART" id="SM00387">
    <property type="entry name" value="HATPase_c"/>
    <property type="match status" value="1"/>
</dbReference>
<dbReference type="Proteomes" id="UP001242010">
    <property type="component" value="Chromosome"/>
</dbReference>
<dbReference type="InterPro" id="IPR011006">
    <property type="entry name" value="CheY-like_superfamily"/>
</dbReference>
<dbReference type="Gene3D" id="3.30.565.10">
    <property type="entry name" value="Histidine kinase-like ATPase, C-terminal domain"/>
    <property type="match status" value="1"/>
</dbReference>
<dbReference type="InterPro" id="IPR036097">
    <property type="entry name" value="HisK_dim/P_sf"/>
</dbReference>
<accession>A0ABM8DRA4</accession>
<proteinExistence type="predicted"/>
<evidence type="ECO:0000256" key="3">
    <source>
        <dbReference type="ARBA" id="ARBA00022553"/>
    </source>
</evidence>
<dbReference type="Pfam" id="PF00512">
    <property type="entry name" value="HisKA"/>
    <property type="match status" value="1"/>
</dbReference>
<evidence type="ECO:0000256" key="2">
    <source>
        <dbReference type="ARBA" id="ARBA00012438"/>
    </source>
</evidence>
<dbReference type="InterPro" id="IPR003661">
    <property type="entry name" value="HisK_dim/P_dom"/>
</dbReference>
<dbReference type="InterPro" id="IPR003594">
    <property type="entry name" value="HATPase_dom"/>
</dbReference>